<organism evidence="4 5">
    <name type="scientific">Dyadobacter koreensis</name>
    <dbReference type="NCBI Taxonomy" id="408657"/>
    <lineage>
        <taxon>Bacteria</taxon>
        <taxon>Pseudomonadati</taxon>
        <taxon>Bacteroidota</taxon>
        <taxon>Cytophagia</taxon>
        <taxon>Cytophagales</taxon>
        <taxon>Spirosomataceae</taxon>
        <taxon>Dyadobacter</taxon>
    </lineage>
</organism>
<evidence type="ECO:0008006" key="6">
    <source>
        <dbReference type="Google" id="ProtNLM"/>
    </source>
</evidence>
<accession>A0A1H6YQ13</accession>
<reference evidence="4 5" key="1">
    <citation type="submission" date="2016-10" db="EMBL/GenBank/DDBJ databases">
        <authorList>
            <person name="de Groot N.N."/>
        </authorList>
    </citation>
    <scope>NUCLEOTIDE SEQUENCE [LARGE SCALE GENOMIC DNA]</scope>
    <source>
        <strain evidence="4 5">DSM 19938</strain>
    </source>
</reference>
<evidence type="ECO:0000256" key="3">
    <source>
        <dbReference type="SAM" id="SignalP"/>
    </source>
</evidence>
<evidence type="ECO:0000256" key="1">
    <source>
        <dbReference type="SAM" id="Coils"/>
    </source>
</evidence>
<dbReference type="AlphaFoldDB" id="A0A1H6YQ13"/>
<name>A0A1H6YQ13_9BACT</name>
<dbReference type="STRING" id="408657.SAMN04487995_4444"/>
<evidence type="ECO:0000313" key="5">
    <source>
        <dbReference type="Proteomes" id="UP000199532"/>
    </source>
</evidence>
<feature type="signal peptide" evidence="3">
    <location>
        <begin position="1"/>
        <end position="20"/>
    </location>
</feature>
<feature type="region of interest" description="Disordered" evidence="2">
    <location>
        <begin position="72"/>
        <end position="118"/>
    </location>
</feature>
<feature type="compositionally biased region" description="Basic and acidic residues" evidence="2">
    <location>
        <begin position="85"/>
        <end position="94"/>
    </location>
</feature>
<dbReference type="RefSeq" id="WP_090338445.1">
    <property type="nucleotide sequence ID" value="NZ_FNXY01000007.1"/>
</dbReference>
<sequence length="151" mass="16721">MKNKWMIVALGLLLSVQLSAQVVSKDSISTLNEQKHALKIGKDLNEQKIKLTKLENQLAVKTRLVDKTAEQAQISADKNGTAADRLTEDAQDKKKASRANNSARHAQHDAKKARKAYDDLENLNKDIESLKSKIADDEIKLAAIPGYPFSN</sequence>
<keyword evidence="1" id="KW-0175">Coiled coil</keyword>
<dbReference type="EMBL" id="FNXY01000007">
    <property type="protein sequence ID" value="SEJ39410.1"/>
    <property type="molecule type" value="Genomic_DNA"/>
</dbReference>
<keyword evidence="5" id="KW-1185">Reference proteome</keyword>
<evidence type="ECO:0000313" key="4">
    <source>
        <dbReference type="EMBL" id="SEJ39410.1"/>
    </source>
</evidence>
<feature type="compositionally biased region" description="Basic and acidic residues" evidence="2">
    <location>
        <begin position="106"/>
        <end position="118"/>
    </location>
</feature>
<dbReference type="Proteomes" id="UP000199532">
    <property type="component" value="Unassembled WGS sequence"/>
</dbReference>
<feature type="chain" id="PRO_5011783074" description="Colicin import membrane protein" evidence="3">
    <location>
        <begin position="21"/>
        <end position="151"/>
    </location>
</feature>
<evidence type="ECO:0000256" key="2">
    <source>
        <dbReference type="SAM" id="MobiDB-lite"/>
    </source>
</evidence>
<protein>
    <recommendedName>
        <fullName evidence="6">Colicin import membrane protein</fullName>
    </recommendedName>
</protein>
<feature type="coiled-coil region" evidence="1">
    <location>
        <begin position="44"/>
        <end position="71"/>
    </location>
</feature>
<proteinExistence type="predicted"/>
<keyword evidence="3" id="KW-0732">Signal</keyword>
<gene>
    <name evidence="4" type="ORF">SAMN04487995_4444</name>
</gene>